<evidence type="ECO:0000256" key="1">
    <source>
        <dbReference type="ARBA" id="ARBA00022574"/>
    </source>
</evidence>
<gene>
    <name evidence="5" type="ORF">GPECTOR_5g308</name>
</gene>
<evidence type="ECO:0000256" key="4">
    <source>
        <dbReference type="SAM" id="MobiDB-lite"/>
    </source>
</evidence>
<keyword evidence="1 3" id="KW-0853">WD repeat</keyword>
<reference evidence="6" key="1">
    <citation type="journal article" date="2016" name="Nat. Commun.">
        <title>The Gonium pectorale genome demonstrates co-option of cell cycle regulation during the evolution of multicellularity.</title>
        <authorList>
            <person name="Hanschen E.R."/>
            <person name="Marriage T.N."/>
            <person name="Ferris P.J."/>
            <person name="Hamaji T."/>
            <person name="Toyoda A."/>
            <person name="Fujiyama A."/>
            <person name="Neme R."/>
            <person name="Noguchi H."/>
            <person name="Minakuchi Y."/>
            <person name="Suzuki M."/>
            <person name="Kawai-Toyooka H."/>
            <person name="Smith D.R."/>
            <person name="Sparks H."/>
            <person name="Anderson J."/>
            <person name="Bakaric R."/>
            <person name="Luria V."/>
            <person name="Karger A."/>
            <person name="Kirschner M.W."/>
            <person name="Durand P.M."/>
            <person name="Michod R.E."/>
            <person name="Nozaki H."/>
            <person name="Olson B.J."/>
        </authorList>
    </citation>
    <scope>NUCLEOTIDE SEQUENCE [LARGE SCALE GENOMIC DNA]</scope>
    <source>
        <strain evidence="6">NIES-2863</strain>
    </source>
</reference>
<name>A0A150GWE1_GONPE</name>
<dbReference type="InterPro" id="IPR015943">
    <property type="entry name" value="WD40/YVTN_repeat-like_dom_sf"/>
</dbReference>
<keyword evidence="2" id="KW-0677">Repeat</keyword>
<dbReference type="EMBL" id="LSYV01000006">
    <property type="protein sequence ID" value="KXZ54216.1"/>
    <property type="molecule type" value="Genomic_DNA"/>
</dbReference>
<dbReference type="PROSITE" id="PS50082">
    <property type="entry name" value="WD_REPEATS_2"/>
    <property type="match status" value="1"/>
</dbReference>
<dbReference type="Proteomes" id="UP000075714">
    <property type="component" value="Unassembled WGS sequence"/>
</dbReference>
<keyword evidence="6" id="KW-1185">Reference proteome</keyword>
<evidence type="ECO:0000256" key="2">
    <source>
        <dbReference type="ARBA" id="ARBA00022737"/>
    </source>
</evidence>
<dbReference type="STRING" id="33097.A0A150GWE1"/>
<sequence length="554" mass="58969">MNLLPYCSEDEEDEEDEAAMDGGDDWPTVAAAAEARMGLCGRSGGGLLLGDPEAAGGSAGPSGSLYGHRGADRAAAAFAGMPGAWRGAMRPSGEPEAVHADVWSEDEEEEADTTAEQFYAAEHPKDIQGIPWERLQFDRSTYRDTRLRQYRNYTNVLPDDDGGAYRAELAPLCAAPRRGITAGVAPPGASGPPFFAFVRNSRSVQSNIVHFQLRNLVWAVSPNDVYVVHDNCINHWNPTSRMISEVLCLNGSGGNLDFGGGGAGGRAGASSRLMGLGRVQVSTMCVAGDLVAAGGFVGELVVRRLRGEDGQQGRKADAGPGGPVQGKLLHCGRITSSDNGITNGLEIFSHPTHGTVVMAANNDSQLRLFAVAPGEGSLRPLASWPFDWAVNYATVRPGGGASLAAVVGDDPATLLTDVHNGVTVARLQGHRDFSFAAAWHPGGTLLATGNQDTTTLLWDVRRTDEPLTRLAGRMGAIRSLRFSPDGRFLAMSEPADFVHIYDVASGFLHCQEHDFFGEVAGISFTPDSSSLFVGVSDLTYASLMHLERQRCEWQ</sequence>
<dbReference type="PANTHER" id="PTHR43991">
    <property type="entry name" value="WD REPEAT PROTEIN (AFU_ORTHOLOGUE AFUA_8G05640)-RELATED"/>
    <property type="match status" value="1"/>
</dbReference>
<dbReference type="InterPro" id="IPR019775">
    <property type="entry name" value="WD40_repeat_CS"/>
</dbReference>
<dbReference type="OrthoDB" id="20669at2759"/>
<dbReference type="SUPFAM" id="SSF50978">
    <property type="entry name" value="WD40 repeat-like"/>
    <property type="match status" value="1"/>
</dbReference>
<feature type="compositionally biased region" description="Acidic residues" evidence="4">
    <location>
        <begin position="8"/>
        <end position="24"/>
    </location>
</feature>
<accession>A0A150GWE1</accession>
<organism evidence="5 6">
    <name type="scientific">Gonium pectorale</name>
    <name type="common">Green alga</name>
    <dbReference type="NCBI Taxonomy" id="33097"/>
    <lineage>
        <taxon>Eukaryota</taxon>
        <taxon>Viridiplantae</taxon>
        <taxon>Chlorophyta</taxon>
        <taxon>core chlorophytes</taxon>
        <taxon>Chlorophyceae</taxon>
        <taxon>CS clade</taxon>
        <taxon>Chlamydomonadales</taxon>
        <taxon>Volvocaceae</taxon>
        <taxon>Gonium</taxon>
    </lineage>
</organism>
<evidence type="ECO:0000313" key="6">
    <source>
        <dbReference type="Proteomes" id="UP000075714"/>
    </source>
</evidence>
<dbReference type="InterPro" id="IPR001680">
    <property type="entry name" value="WD40_rpt"/>
</dbReference>
<evidence type="ECO:0000313" key="5">
    <source>
        <dbReference type="EMBL" id="KXZ54216.1"/>
    </source>
</evidence>
<dbReference type="Gene3D" id="2.130.10.10">
    <property type="entry name" value="YVTN repeat-like/Quinoprotein amine dehydrogenase"/>
    <property type="match status" value="1"/>
</dbReference>
<dbReference type="PROSITE" id="PS00678">
    <property type="entry name" value="WD_REPEATS_1"/>
    <property type="match status" value="1"/>
</dbReference>
<dbReference type="InterPro" id="IPR036322">
    <property type="entry name" value="WD40_repeat_dom_sf"/>
</dbReference>
<evidence type="ECO:0000256" key="3">
    <source>
        <dbReference type="PROSITE-ProRule" id="PRU00221"/>
    </source>
</evidence>
<dbReference type="PROSITE" id="PS50294">
    <property type="entry name" value="WD_REPEATS_REGION"/>
    <property type="match status" value="1"/>
</dbReference>
<feature type="region of interest" description="Disordered" evidence="4">
    <location>
        <begin position="1"/>
        <end position="25"/>
    </location>
</feature>
<dbReference type="Pfam" id="PF00400">
    <property type="entry name" value="WD40"/>
    <property type="match status" value="1"/>
</dbReference>
<dbReference type="AlphaFoldDB" id="A0A150GWE1"/>
<dbReference type="SMART" id="SM00320">
    <property type="entry name" value="WD40"/>
    <property type="match status" value="2"/>
</dbReference>
<feature type="repeat" description="WD" evidence="3">
    <location>
        <begin position="427"/>
        <end position="468"/>
    </location>
</feature>
<proteinExistence type="predicted"/>
<comment type="caution">
    <text evidence="5">The sequence shown here is derived from an EMBL/GenBank/DDBJ whole genome shotgun (WGS) entry which is preliminary data.</text>
</comment>
<protein>
    <submittedName>
        <fullName evidence="5">Uncharacterized protein</fullName>
    </submittedName>
</protein>
<dbReference type="PANTHER" id="PTHR43991:SF12">
    <property type="entry name" value="WD REPEAT PROTEIN (AFU_ORTHOLOGUE AFUA_8G05640)"/>
    <property type="match status" value="1"/>
</dbReference>